<dbReference type="Proteomes" id="UP000247591">
    <property type="component" value="Unassembled WGS sequence"/>
</dbReference>
<dbReference type="EC" id="6.3.2.-" evidence="7"/>
<feature type="binding site" evidence="7">
    <location>
        <begin position="110"/>
        <end position="116"/>
    </location>
    <ligand>
        <name>ATP</name>
        <dbReference type="ChEBI" id="CHEBI:30616"/>
    </ligand>
</feature>
<dbReference type="SUPFAM" id="SSF53244">
    <property type="entry name" value="MurD-like peptide ligases, peptide-binding domain"/>
    <property type="match status" value="1"/>
</dbReference>
<evidence type="ECO:0000256" key="6">
    <source>
        <dbReference type="ARBA" id="ARBA00023316"/>
    </source>
</evidence>
<comment type="function">
    <text evidence="7">Catalyzes the addition of an amino acid to the nucleotide precursor UDP-N-acetylmuramoyl-L-alanyl-D-glutamate (UMAG) in the biosynthesis of bacterial cell-wall peptidoglycan.</text>
</comment>
<evidence type="ECO:0000256" key="8">
    <source>
        <dbReference type="RuleBase" id="RU004135"/>
    </source>
</evidence>
<keyword evidence="7" id="KW-0963">Cytoplasm</keyword>
<evidence type="ECO:0000259" key="11">
    <source>
        <dbReference type="Pfam" id="PF08245"/>
    </source>
</evidence>
<organism evidence="12 13">
    <name type="scientific">Williamsia limnetica</name>
    <dbReference type="NCBI Taxonomy" id="882452"/>
    <lineage>
        <taxon>Bacteria</taxon>
        <taxon>Bacillati</taxon>
        <taxon>Actinomycetota</taxon>
        <taxon>Actinomycetes</taxon>
        <taxon>Mycobacteriales</taxon>
        <taxon>Nocardiaceae</taxon>
        <taxon>Williamsia</taxon>
    </lineage>
</organism>
<dbReference type="PANTHER" id="PTHR23135:SF4">
    <property type="entry name" value="UDP-N-ACETYLMURAMOYL-L-ALANYL-D-GLUTAMATE--2,6-DIAMINOPIMELATE LIGASE MURE HOMOLOG, CHLOROPLASTIC"/>
    <property type="match status" value="1"/>
</dbReference>
<dbReference type="InterPro" id="IPR000713">
    <property type="entry name" value="Mur_ligase_N"/>
</dbReference>
<dbReference type="PANTHER" id="PTHR23135">
    <property type="entry name" value="MUR LIGASE FAMILY MEMBER"/>
    <property type="match status" value="1"/>
</dbReference>
<feature type="domain" description="Mur ligase C-terminal" evidence="10">
    <location>
        <begin position="330"/>
        <end position="458"/>
    </location>
</feature>
<evidence type="ECO:0000256" key="5">
    <source>
        <dbReference type="ARBA" id="ARBA00023306"/>
    </source>
</evidence>
<dbReference type="UniPathway" id="UPA00219"/>
<dbReference type="EMBL" id="QJSP01000006">
    <property type="protein sequence ID" value="PYE17350.1"/>
    <property type="molecule type" value="Genomic_DNA"/>
</dbReference>
<dbReference type="Gene3D" id="3.40.1390.10">
    <property type="entry name" value="MurE/MurF, N-terminal domain"/>
    <property type="match status" value="1"/>
</dbReference>
<feature type="binding site" evidence="7">
    <location>
        <begin position="152"/>
        <end position="153"/>
    </location>
    <ligand>
        <name>UDP-N-acetyl-alpha-D-muramoyl-L-alanyl-D-glutamate</name>
        <dbReference type="ChEBI" id="CHEBI:83900"/>
    </ligand>
</feature>
<proteinExistence type="inferred from homology"/>
<feature type="binding site" evidence="7">
    <location>
        <position position="33"/>
    </location>
    <ligand>
        <name>UDP-N-acetyl-alpha-D-muramoyl-L-alanyl-D-glutamate</name>
        <dbReference type="ChEBI" id="CHEBI:83900"/>
    </ligand>
</feature>
<comment type="subcellular location">
    <subcellularLocation>
        <location evidence="7 8">Cytoplasm</location>
    </subcellularLocation>
</comment>
<evidence type="ECO:0000256" key="2">
    <source>
        <dbReference type="ARBA" id="ARBA00022618"/>
    </source>
</evidence>
<keyword evidence="7 12" id="KW-0436">Ligase</keyword>
<dbReference type="HAMAP" id="MF_00208">
    <property type="entry name" value="MurE"/>
    <property type="match status" value="1"/>
</dbReference>
<keyword evidence="3 7" id="KW-0133">Cell shape</keyword>
<dbReference type="InterPro" id="IPR035911">
    <property type="entry name" value="MurE/MurF_N"/>
</dbReference>
<keyword evidence="6 7" id="KW-0961">Cell wall biogenesis/degradation</keyword>
<dbReference type="NCBIfam" id="TIGR01085">
    <property type="entry name" value="murE"/>
    <property type="match status" value="1"/>
</dbReference>
<evidence type="ECO:0000256" key="7">
    <source>
        <dbReference type="HAMAP-Rule" id="MF_00208"/>
    </source>
</evidence>
<dbReference type="NCBIfam" id="NF001126">
    <property type="entry name" value="PRK00139.1-4"/>
    <property type="match status" value="1"/>
</dbReference>
<comment type="caution">
    <text evidence="7">Lacks conserved residue(s) required for the propagation of feature annotation.</text>
</comment>
<dbReference type="GO" id="GO:0008360">
    <property type="term" value="P:regulation of cell shape"/>
    <property type="evidence" value="ECO:0007669"/>
    <property type="project" value="UniProtKB-KW"/>
</dbReference>
<dbReference type="InterPro" id="IPR036565">
    <property type="entry name" value="Mur-like_cat_sf"/>
</dbReference>
<comment type="cofactor">
    <cofactor evidence="7">
        <name>Mg(2+)</name>
        <dbReference type="ChEBI" id="CHEBI:18420"/>
    </cofactor>
</comment>
<gene>
    <name evidence="7" type="primary">murE</name>
    <name evidence="12" type="ORF">DFR67_10653</name>
</gene>
<name>A0A318RKM3_WILLI</name>
<dbReference type="GO" id="GO:0000287">
    <property type="term" value="F:magnesium ion binding"/>
    <property type="evidence" value="ECO:0007669"/>
    <property type="project" value="UniProtKB-UniRule"/>
</dbReference>
<reference evidence="12 13" key="1">
    <citation type="submission" date="2018-06" db="EMBL/GenBank/DDBJ databases">
        <title>Genomic Encyclopedia of Type Strains, Phase IV (KMG-IV): sequencing the most valuable type-strain genomes for metagenomic binning, comparative biology and taxonomic classification.</title>
        <authorList>
            <person name="Goeker M."/>
        </authorList>
    </citation>
    <scope>NUCLEOTIDE SEQUENCE [LARGE SCALE GENOMIC DNA]</scope>
    <source>
        <strain evidence="12 13">DSM 45521</strain>
    </source>
</reference>
<dbReference type="SUPFAM" id="SSF63418">
    <property type="entry name" value="MurE/MurF N-terminal domain"/>
    <property type="match status" value="1"/>
</dbReference>
<keyword evidence="2 7" id="KW-0132">Cell division</keyword>
<comment type="similarity">
    <text evidence="1 7">Belongs to the MurCDEF family. MurE subfamily.</text>
</comment>
<comment type="pathway">
    <text evidence="7 8">Cell wall biogenesis; peptidoglycan biosynthesis.</text>
</comment>
<dbReference type="GO" id="GO:0009252">
    <property type="term" value="P:peptidoglycan biosynthetic process"/>
    <property type="evidence" value="ECO:0007669"/>
    <property type="project" value="UniProtKB-UniRule"/>
</dbReference>
<dbReference type="GO" id="GO:0051301">
    <property type="term" value="P:cell division"/>
    <property type="evidence" value="ECO:0007669"/>
    <property type="project" value="UniProtKB-KW"/>
</dbReference>
<dbReference type="Gene3D" id="3.90.190.20">
    <property type="entry name" value="Mur ligase, C-terminal domain"/>
    <property type="match status" value="1"/>
</dbReference>
<dbReference type="InterPro" id="IPR013221">
    <property type="entry name" value="Mur_ligase_cen"/>
</dbReference>
<evidence type="ECO:0000256" key="4">
    <source>
        <dbReference type="ARBA" id="ARBA00022984"/>
    </source>
</evidence>
<protein>
    <recommendedName>
        <fullName evidence="7">UDP-N-acetylmuramyl-tripeptide synthetase</fullName>
        <ecNumber evidence="7">6.3.2.-</ecNumber>
    </recommendedName>
    <alternativeName>
        <fullName evidence="7">UDP-MurNAc-tripeptide synthetase</fullName>
    </alternativeName>
</protein>
<evidence type="ECO:0000313" key="12">
    <source>
        <dbReference type="EMBL" id="PYE17350.1"/>
    </source>
</evidence>
<dbReference type="GO" id="GO:0016881">
    <property type="term" value="F:acid-amino acid ligase activity"/>
    <property type="evidence" value="ECO:0007669"/>
    <property type="project" value="UniProtKB-UniRule"/>
</dbReference>
<keyword evidence="5 7" id="KW-0131">Cell cycle</keyword>
<feature type="domain" description="Mur ligase central" evidence="11">
    <location>
        <begin position="108"/>
        <end position="307"/>
    </location>
</feature>
<dbReference type="InterPro" id="IPR036615">
    <property type="entry name" value="Mur_ligase_C_dom_sf"/>
</dbReference>
<dbReference type="SUPFAM" id="SSF53623">
    <property type="entry name" value="MurD-like peptide ligases, catalytic domain"/>
    <property type="match status" value="1"/>
</dbReference>
<comment type="PTM">
    <text evidence="7">Carboxylation is probably crucial for Mg(2+) binding and, consequently, for the gamma-phosphate positioning of ATP.</text>
</comment>
<keyword evidence="7" id="KW-0067">ATP-binding</keyword>
<feature type="binding site" evidence="7">
    <location>
        <position position="187"/>
    </location>
    <ligand>
        <name>UDP-N-acetyl-alpha-D-muramoyl-L-alanyl-D-glutamate</name>
        <dbReference type="ChEBI" id="CHEBI:83900"/>
    </ligand>
</feature>
<dbReference type="InterPro" id="IPR005761">
    <property type="entry name" value="UDP-N-AcMur-Glu-dNH2Pim_ligase"/>
</dbReference>
<sequence length="501" mass="53655">MTVAEVSTYLNSAVLGGTRADHGALARDIRDDSRTVRPGDIYVAMRGNNWHGLEFEVQAAGAGAVAVISDRPSSVLPTMVVHDPRQIMGHLCAWFYGTSPSTPRVFGVTGTNGKTSTAHFVDAGLAATGETPGLISGARIRGPGLQWVPVRTTPEAAALHQTLAHFRRSGVTACAMEVSSHAIDQQRIDGIRYRAMAFTNLAPDHLDYHGSMENYYATKASMFDAERTDLAVVNIADEYGRRLAATAGAEVWTCSSHDNAADIYADRIICDETGSRFDVHSPVGRAEVRLHTMGAFQVDNALLALTALIADGADLATTADGMSSLTAIAGRCQPIHAGQPFTAIVDYMHNTAGQQALLPYLRSLTSGRLIVVAGATGGRDPNKRRPLGKYAATYADIVIVTDESPEDEDPAAIRSQVLLGAHQARHAQVVEVPDRRTAIDYAVELARPDDVLVVAGRGSDPIQRYGARTVDFDDHLHLRHAIASSLHAHAIGDNMTRPCRA</sequence>
<evidence type="ECO:0000259" key="10">
    <source>
        <dbReference type="Pfam" id="PF02875"/>
    </source>
</evidence>
<keyword evidence="4 7" id="KW-0573">Peptidoglycan synthesis</keyword>
<feature type="binding site" evidence="7">
    <location>
        <position position="179"/>
    </location>
    <ligand>
        <name>UDP-N-acetyl-alpha-D-muramoyl-L-alanyl-D-glutamate</name>
        <dbReference type="ChEBI" id="CHEBI:83900"/>
    </ligand>
</feature>
<dbReference type="Gene3D" id="3.40.1190.10">
    <property type="entry name" value="Mur-like, catalytic domain"/>
    <property type="match status" value="1"/>
</dbReference>
<feature type="binding site" evidence="7">
    <location>
        <position position="185"/>
    </location>
    <ligand>
        <name>UDP-N-acetyl-alpha-D-muramoyl-L-alanyl-D-glutamate</name>
        <dbReference type="ChEBI" id="CHEBI:83900"/>
    </ligand>
</feature>
<dbReference type="GO" id="GO:0071555">
    <property type="term" value="P:cell wall organization"/>
    <property type="evidence" value="ECO:0007669"/>
    <property type="project" value="UniProtKB-KW"/>
</dbReference>
<dbReference type="GO" id="GO:0005737">
    <property type="term" value="C:cytoplasm"/>
    <property type="evidence" value="ECO:0007669"/>
    <property type="project" value="UniProtKB-SubCell"/>
</dbReference>
<evidence type="ECO:0000256" key="1">
    <source>
        <dbReference type="ARBA" id="ARBA00005898"/>
    </source>
</evidence>
<dbReference type="InterPro" id="IPR004101">
    <property type="entry name" value="Mur_ligase_C"/>
</dbReference>
<keyword evidence="7" id="KW-0547">Nucleotide-binding</keyword>
<keyword evidence="13" id="KW-1185">Reference proteome</keyword>
<evidence type="ECO:0000313" key="13">
    <source>
        <dbReference type="Proteomes" id="UP000247591"/>
    </source>
</evidence>
<keyword evidence="7" id="KW-0460">Magnesium</keyword>
<evidence type="ECO:0000259" key="9">
    <source>
        <dbReference type="Pfam" id="PF01225"/>
    </source>
</evidence>
<dbReference type="AlphaFoldDB" id="A0A318RKM3"/>
<dbReference type="GO" id="GO:0005524">
    <property type="term" value="F:ATP binding"/>
    <property type="evidence" value="ECO:0007669"/>
    <property type="project" value="UniProtKB-UniRule"/>
</dbReference>
<comment type="caution">
    <text evidence="12">The sequence shown here is derived from an EMBL/GenBank/DDBJ whole genome shotgun (WGS) entry which is preliminary data.</text>
</comment>
<dbReference type="Pfam" id="PF01225">
    <property type="entry name" value="Mur_ligase"/>
    <property type="match status" value="1"/>
</dbReference>
<dbReference type="Pfam" id="PF02875">
    <property type="entry name" value="Mur_ligase_C"/>
    <property type="match status" value="1"/>
</dbReference>
<evidence type="ECO:0000256" key="3">
    <source>
        <dbReference type="ARBA" id="ARBA00022960"/>
    </source>
</evidence>
<accession>A0A318RKM3</accession>
<feature type="modified residue" description="N6-carboxylysine" evidence="7">
    <location>
        <position position="219"/>
    </location>
</feature>
<feature type="domain" description="Mur ligase N-terminal catalytic" evidence="9">
    <location>
        <begin position="32"/>
        <end position="75"/>
    </location>
</feature>
<dbReference type="Pfam" id="PF08245">
    <property type="entry name" value="Mur_ligase_M"/>
    <property type="match status" value="1"/>
</dbReference>